<proteinExistence type="predicted"/>
<evidence type="ECO:0000313" key="2">
    <source>
        <dbReference type="EMBL" id="MBW3467419.1"/>
    </source>
</evidence>
<accession>A0A951IWT5</accession>
<dbReference type="Proteomes" id="UP000727490">
    <property type="component" value="Unassembled WGS sequence"/>
</dbReference>
<dbReference type="EMBL" id="RPHB01000003">
    <property type="protein sequence ID" value="MBW3467419.1"/>
    <property type="molecule type" value="Genomic_DNA"/>
</dbReference>
<name>A0A951IWT5_9BACT</name>
<evidence type="ECO:0000256" key="1">
    <source>
        <dbReference type="SAM" id="SignalP"/>
    </source>
</evidence>
<evidence type="ECO:0000313" key="3">
    <source>
        <dbReference type="Proteomes" id="UP000727490"/>
    </source>
</evidence>
<dbReference type="AlphaFoldDB" id="A0A951IWT5"/>
<dbReference type="RefSeq" id="WP_219287689.1">
    <property type="nucleotide sequence ID" value="NZ_RPHB01000003.1"/>
</dbReference>
<organism evidence="2 3">
    <name type="scientific">Arthrospiribacter ruber</name>
    <dbReference type="NCBI Taxonomy" id="2487934"/>
    <lineage>
        <taxon>Bacteria</taxon>
        <taxon>Pseudomonadati</taxon>
        <taxon>Bacteroidota</taxon>
        <taxon>Cytophagia</taxon>
        <taxon>Cytophagales</taxon>
        <taxon>Cyclobacteriaceae</taxon>
        <taxon>Arthrospiribacter</taxon>
    </lineage>
</organism>
<protein>
    <recommendedName>
        <fullName evidence="4">Cadherin domain-containing protein</fullName>
    </recommendedName>
</protein>
<gene>
    <name evidence="2" type="ORF">EGN73_06280</name>
</gene>
<keyword evidence="1" id="KW-0732">Signal</keyword>
<feature type="chain" id="PRO_5037419293" description="Cadherin domain-containing protein" evidence="1">
    <location>
        <begin position="23"/>
        <end position="314"/>
    </location>
</feature>
<evidence type="ECO:0008006" key="4">
    <source>
        <dbReference type="Google" id="ProtNLM"/>
    </source>
</evidence>
<sequence>MKKLKLNFWIFSVLLNVLFFTACDPNDKEGPVDFRITSQEFEDGIMIVRISEDGTTSFTIETNLPAEFSIQFPADEYEISPSGEFSFSGSNTHINVFFVEVKREGSDIDKKILPVILTNRPQEYRKVVNSLVNFQNQNKELALVLRHMEADVGSDREDSGLDEWWTSCDPDVARQLSQSGKNMSLLIGNTIKKLDIPVGQGISSQMCRASQSLESMELGLSILRLKELNPLAEFDPENAFSRASDFLPDYMSQEEMLLVGGHFNLILGNPFYEQFAFFRMGDGFLLEKGSQGQLELVGGVPNEIWRAMLYSDFY</sequence>
<keyword evidence="3" id="KW-1185">Reference proteome</keyword>
<comment type="caution">
    <text evidence="2">The sequence shown here is derived from an EMBL/GenBank/DDBJ whole genome shotgun (WGS) entry which is preliminary data.</text>
</comment>
<feature type="signal peptide" evidence="1">
    <location>
        <begin position="1"/>
        <end position="22"/>
    </location>
</feature>
<dbReference type="PROSITE" id="PS51257">
    <property type="entry name" value="PROKAR_LIPOPROTEIN"/>
    <property type="match status" value="1"/>
</dbReference>
<reference evidence="2 3" key="1">
    <citation type="journal article" date="2020" name="Syst. Appl. Microbiol.">
        <title>Arthrospiribacter ruber gen. nov., sp. nov., a novel bacterium isolated from Arthrospira cultures.</title>
        <authorList>
            <person name="Waleron M."/>
            <person name="Misztak A."/>
            <person name="Waleron M.M."/>
            <person name="Furmaniak M."/>
            <person name="Mrozik A."/>
            <person name="Waleron K."/>
        </authorList>
    </citation>
    <scope>NUCLEOTIDE SEQUENCE [LARGE SCALE GENOMIC DNA]</scope>
    <source>
        <strain evidence="2 3">DPMB0001</strain>
    </source>
</reference>